<feature type="compositionally biased region" description="Polar residues" evidence="1">
    <location>
        <begin position="1025"/>
        <end position="1034"/>
    </location>
</feature>
<evidence type="ECO:0000256" key="1">
    <source>
        <dbReference type="SAM" id="MobiDB-lite"/>
    </source>
</evidence>
<evidence type="ECO:0000313" key="2">
    <source>
        <dbReference type="EMBL" id="KAK7489911.1"/>
    </source>
</evidence>
<gene>
    <name evidence="2" type="ORF">BaRGS_00018933</name>
</gene>
<reference evidence="2 3" key="1">
    <citation type="journal article" date="2023" name="Sci. Data">
        <title>Genome assembly of the Korean intertidal mud-creeper Batillaria attramentaria.</title>
        <authorList>
            <person name="Patra A.K."/>
            <person name="Ho P.T."/>
            <person name="Jun S."/>
            <person name="Lee S.J."/>
            <person name="Kim Y."/>
            <person name="Won Y.J."/>
        </authorList>
    </citation>
    <scope>NUCLEOTIDE SEQUENCE [LARGE SCALE GENOMIC DNA]</scope>
    <source>
        <strain evidence="2">Wonlab-2016</strain>
    </source>
</reference>
<feature type="compositionally biased region" description="Basic residues" evidence="1">
    <location>
        <begin position="344"/>
        <end position="353"/>
    </location>
</feature>
<feature type="compositionally biased region" description="Low complexity" evidence="1">
    <location>
        <begin position="272"/>
        <end position="282"/>
    </location>
</feature>
<feature type="region of interest" description="Disordered" evidence="1">
    <location>
        <begin position="675"/>
        <end position="737"/>
    </location>
</feature>
<sequence>MKKEEVPVKHQDSDRAADMTSSSSCPQEADYDSSAVLISDDDSSESALKAPSQRFESKRSRLKRKMFSSEKDTSGSAQPVSANSHMTSTSPPMPPHAVPVSSQQPPPPADKVASSPPYSTSRWHTSMVCLKANPVMRSKDKSDDVQEEDEIKLLEFITNCNWDVAKRDILYRVAGCLTRGHYPNPRVMFVSDFRVEILPKAARPSVIPPELRNRLPEMMFSIRVRVTQYKNTHTAVPVNLVKNTAAAGLTSSAAASNEPPVPGVTPASSVKAAQPGGAPAAPSTDGKSAGSMGISGLGRLQISQNRPVSVSEMQAAQVESFRFQAQKIDNTDKAGAPADDQPVKKKRKKKRKLEGRDSDSAASKRELGAEDSSKLNSHPEDAGGAKKAASLPSAARLNIPQIIPANKIVASPGAGKAQLLGVSAGNLGDIKFIQLPGQGGILQLVPANVFGIKASPDGKNGPNYVAVPLLGPIGLAGAKKTGVSAQTHTPTGTSTPIGESLAGKDGTAPSDPDQLQGLRVTPAQNISRDAPSASTVSELKDIAETESSVVSRKSDNSSLTFAVPATASLMSANPSQCVASHASNVMDSFSGPVSLASGISNLSSVSSSAAGGSIVSQKPDGQRLPYAVPAFYDPNDEPAERASRGAHRFPGYTSAAHGIIPNTFVVASRVGVSGAGKGVEGSKPASPVTTSESGHAKTAPSLPKGNPTERSTCKKSDTAGERPGVGKSPIGSASLDIAGPSVPASSISGLSGFESSGQFDAYPVRLVKNQMAGEDNTRGSGSSFSDDDIDILLSEVDEDGEDGSIDSDKEKQQCAPCPQCYNSTASGKTLRMCEVCKNSSGTKLKRSEHSLRERHYRAQCARMIKYLREILFAADPALKSTSNHIAKAKLVSKAALVVKYQQKLSVSLKRGLSVEKQRHSMLQRQLNSKLESLRKEGVSAEAISSILSSITLPSLPQASASSQVHAGEKELLHAECAPGSGATDLPASSSAKSTHSFTTSPSPWQVGSYTNSGKPGGGEMPVVAKSTSSASQDRNTSRRRKSEKPVKHWTVNKSSDFVIEIERAEEDENFVDEEESADLTQKQPNMKPSEHENFQDKQRFGDDDTEQRLESEHQKLEKTSVVKDVPPLGCNAKTPSRVSEEKEECDSPVYPALSDCTYEKQQANKSSVHHGASCAVNNEQAVSSGTTNLDKDLASSELEKHAPCEDQDMENEEANLESECVIPVITSVTSLQNTDINFEDGDIVTPLLQNVDTEA</sequence>
<feature type="region of interest" description="Disordered" evidence="1">
    <location>
        <begin position="1067"/>
        <end position="1116"/>
    </location>
</feature>
<feature type="region of interest" description="Disordered" evidence="1">
    <location>
        <begin position="481"/>
        <end position="516"/>
    </location>
</feature>
<feature type="compositionally biased region" description="Basic and acidic residues" evidence="1">
    <location>
        <begin position="354"/>
        <end position="384"/>
    </location>
</feature>
<organism evidence="2 3">
    <name type="scientific">Batillaria attramentaria</name>
    <dbReference type="NCBI Taxonomy" id="370345"/>
    <lineage>
        <taxon>Eukaryota</taxon>
        <taxon>Metazoa</taxon>
        <taxon>Spiralia</taxon>
        <taxon>Lophotrochozoa</taxon>
        <taxon>Mollusca</taxon>
        <taxon>Gastropoda</taxon>
        <taxon>Caenogastropoda</taxon>
        <taxon>Sorbeoconcha</taxon>
        <taxon>Cerithioidea</taxon>
        <taxon>Batillariidae</taxon>
        <taxon>Batillaria</taxon>
    </lineage>
</organism>
<feature type="region of interest" description="Disordered" evidence="1">
    <location>
        <begin position="252"/>
        <end position="295"/>
    </location>
</feature>
<feature type="region of interest" description="Disordered" evidence="1">
    <location>
        <begin position="977"/>
        <end position="1048"/>
    </location>
</feature>
<comment type="caution">
    <text evidence="2">The sequence shown here is derived from an EMBL/GenBank/DDBJ whole genome shotgun (WGS) entry which is preliminary data.</text>
</comment>
<feature type="compositionally biased region" description="Polar residues" evidence="1">
    <location>
        <begin position="74"/>
        <end position="83"/>
    </location>
</feature>
<protein>
    <recommendedName>
        <fullName evidence="4">BHLH domain-containing protein</fullName>
    </recommendedName>
</protein>
<evidence type="ECO:0008006" key="4">
    <source>
        <dbReference type="Google" id="ProtNLM"/>
    </source>
</evidence>
<proteinExistence type="predicted"/>
<feature type="compositionally biased region" description="Basic and acidic residues" evidence="1">
    <location>
        <begin position="1"/>
        <end position="17"/>
    </location>
</feature>
<name>A0ABD0KRI4_9CAEN</name>
<dbReference type="AlphaFoldDB" id="A0ABD0KRI4"/>
<feature type="region of interest" description="Disordered" evidence="1">
    <location>
        <begin position="1"/>
        <end position="121"/>
    </location>
</feature>
<dbReference type="EMBL" id="JACVVK020000133">
    <property type="protein sequence ID" value="KAK7489911.1"/>
    <property type="molecule type" value="Genomic_DNA"/>
</dbReference>
<accession>A0ABD0KRI4</accession>
<dbReference type="Proteomes" id="UP001519460">
    <property type="component" value="Unassembled WGS sequence"/>
</dbReference>
<feature type="region of interest" description="Disordered" evidence="1">
    <location>
        <begin position="328"/>
        <end position="389"/>
    </location>
</feature>
<feature type="compositionally biased region" description="Basic and acidic residues" evidence="1">
    <location>
        <begin position="1088"/>
        <end position="1116"/>
    </location>
</feature>
<feature type="compositionally biased region" description="Polar residues" evidence="1">
    <location>
        <begin position="483"/>
        <end position="497"/>
    </location>
</feature>
<evidence type="ECO:0000313" key="3">
    <source>
        <dbReference type="Proteomes" id="UP001519460"/>
    </source>
</evidence>
<keyword evidence="3" id="KW-1185">Reference proteome</keyword>
<feature type="compositionally biased region" description="Acidic residues" evidence="1">
    <location>
        <begin position="1067"/>
        <end position="1077"/>
    </location>
</feature>
<feature type="compositionally biased region" description="Basic and acidic residues" evidence="1">
    <location>
        <begin position="711"/>
        <end position="720"/>
    </location>
</feature>
<feature type="region of interest" description="Disordered" evidence="1">
    <location>
        <begin position="1126"/>
        <end position="1145"/>
    </location>
</feature>
<feature type="compositionally biased region" description="Polar residues" evidence="1">
    <location>
        <begin position="986"/>
        <end position="1013"/>
    </location>
</feature>